<evidence type="ECO:0000313" key="1">
    <source>
        <dbReference type="EMBL" id="KAJ6646058.1"/>
    </source>
</evidence>
<protein>
    <submittedName>
        <fullName evidence="1">Uncharacterized protein</fullName>
    </submittedName>
</protein>
<organism evidence="1 2">
    <name type="scientific">Pseudolycoriella hygida</name>
    <dbReference type="NCBI Taxonomy" id="35572"/>
    <lineage>
        <taxon>Eukaryota</taxon>
        <taxon>Metazoa</taxon>
        <taxon>Ecdysozoa</taxon>
        <taxon>Arthropoda</taxon>
        <taxon>Hexapoda</taxon>
        <taxon>Insecta</taxon>
        <taxon>Pterygota</taxon>
        <taxon>Neoptera</taxon>
        <taxon>Endopterygota</taxon>
        <taxon>Diptera</taxon>
        <taxon>Nematocera</taxon>
        <taxon>Sciaroidea</taxon>
        <taxon>Sciaridae</taxon>
        <taxon>Pseudolycoriella</taxon>
    </lineage>
</organism>
<reference evidence="1" key="1">
    <citation type="submission" date="2022-07" db="EMBL/GenBank/DDBJ databases">
        <authorList>
            <person name="Trinca V."/>
            <person name="Uliana J.V.C."/>
            <person name="Torres T.T."/>
            <person name="Ward R.J."/>
            <person name="Monesi N."/>
        </authorList>
    </citation>
    <scope>NUCLEOTIDE SEQUENCE</scope>
    <source>
        <strain evidence="1">HSMRA1968</strain>
        <tissue evidence="1">Whole embryos</tissue>
    </source>
</reference>
<keyword evidence="2" id="KW-1185">Reference proteome</keyword>
<sequence length="14" mass="1627">MLKSPELRKNADPQ</sequence>
<dbReference type="EMBL" id="WJQU01000001">
    <property type="protein sequence ID" value="KAJ6646058.1"/>
    <property type="molecule type" value="Genomic_DNA"/>
</dbReference>
<dbReference type="Proteomes" id="UP001151699">
    <property type="component" value="Chromosome A"/>
</dbReference>
<gene>
    <name evidence="1" type="ORF">Bhyg_01267</name>
</gene>
<name>A0A9Q0S6P4_9DIPT</name>
<comment type="caution">
    <text evidence="1">The sequence shown here is derived from an EMBL/GenBank/DDBJ whole genome shotgun (WGS) entry which is preliminary data.</text>
</comment>
<proteinExistence type="predicted"/>
<accession>A0A9Q0S6P4</accession>
<evidence type="ECO:0000313" key="2">
    <source>
        <dbReference type="Proteomes" id="UP001151699"/>
    </source>
</evidence>